<evidence type="ECO:0000313" key="2">
    <source>
        <dbReference type="Proteomes" id="UP000246991"/>
    </source>
</evidence>
<dbReference type="AlphaFoldDB" id="A0A317SP79"/>
<sequence>MWWFGYNSSSLYFSAVERAEHVPASRNSKPHGAEDFCPCEDIDVGMRCYGAPCLVFFFL</sequence>
<comment type="caution">
    <text evidence="1">The sequence shown here is derived from an EMBL/GenBank/DDBJ whole genome shotgun (WGS) entry which is preliminary data.</text>
</comment>
<feature type="non-terminal residue" evidence="1">
    <location>
        <position position="59"/>
    </location>
</feature>
<name>A0A317SP79_9PEZI</name>
<evidence type="ECO:0000313" key="1">
    <source>
        <dbReference type="EMBL" id="PWW76133.1"/>
    </source>
</evidence>
<dbReference type="Proteomes" id="UP000246991">
    <property type="component" value="Unassembled WGS sequence"/>
</dbReference>
<keyword evidence="2" id="KW-1185">Reference proteome</keyword>
<dbReference type="EMBL" id="PYWC01000038">
    <property type="protein sequence ID" value="PWW76133.1"/>
    <property type="molecule type" value="Genomic_DNA"/>
</dbReference>
<organism evidence="1 2">
    <name type="scientific">Tuber magnatum</name>
    <name type="common">white Piedmont truffle</name>
    <dbReference type="NCBI Taxonomy" id="42249"/>
    <lineage>
        <taxon>Eukaryota</taxon>
        <taxon>Fungi</taxon>
        <taxon>Dikarya</taxon>
        <taxon>Ascomycota</taxon>
        <taxon>Pezizomycotina</taxon>
        <taxon>Pezizomycetes</taxon>
        <taxon>Pezizales</taxon>
        <taxon>Tuberaceae</taxon>
        <taxon>Tuber</taxon>
    </lineage>
</organism>
<protein>
    <submittedName>
        <fullName evidence="1">Uncharacterized protein</fullName>
    </submittedName>
</protein>
<proteinExistence type="predicted"/>
<gene>
    <name evidence="1" type="ORF">C7212DRAFT_321544</name>
</gene>
<accession>A0A317SP79</accession>
<reference evidence="1 2" key="1">
    <citation type="submission" date="2018-03" db="EMBL/GenBank/DDBJ databases">
        <title>Genomes of Pezizomycetes fungi and the evolution of truffles.</title>
        <authorList>
            <person name="Murat C."/>
            <person name="Payen T."/>
            <person name="Noel B."/>
            <person name="Kuo A."/>
            <person name="Martin F.M."/>
        </authorList>
    </citation>
    <scope>NUCLEOTIDE SEQUENCE [LARGE SCALE GENOMIC DNA]</scope>
    <source>
        <strain evidence="1">091103-1</strain>
    </source>
</reference>